<feature type="domain" description="ABC transporter" evidence="5">
    <location>
        <begin position="390"/>
        <end position="579"/>
    </location>
</feature>
<accession>A0A6H9WPE1</accession>
<dbReference type="SUPFAM" id="SSF52540">
    <property type="entry name" value="P-loop containing nucleoside triphosphate hydrolases"/>
    <property type="match status" value="2"/>
</dbReference>
<dbReference type="InterPro" id="IPR032781">
    <property type="entry name" value="ABC_tran_Xtn"/>
</dbReference>
<evidence type="ECO:0000256" key="4">
    <source>
        <dbReference type="SAM" id="MobiDB-lite"/>
    </source>
</evidence>
<dbReference type="InterPro" id="IPR003593">
    <property type="entry name" value="AAA+_ATPase"/>
</dbReference>
<dbReference type="CDD" id="cd03221">
    <property type="entry name" value="ABCF_EF-3"/>
    <property type="match status" value="2"/>
</dbReference>
<feature type="compositionally biased region" description="Low complexity" evidence="4">
    <location>
        <begin position="245"/>
        <end position="268"/>
    </location>
</feature>
<dbReference type="GO" id="GO:0005524">
    <property type="term" value="F:ATP binding"/>
    <property type="evidence" value="ECO:0007669"/>
    <property type="project" value="UniProtKB-KW"/>
</dbReference>
<dbReference type="AlphaFoldDB" id="A0A6H9WPE1"/>
<evidence type="ECO:0000256" key="2">
    <source>
        <dbReference type="ARBA" id="ARBA00022741"/>
    </source>
</evidence>
<dbReference type="RefSeq" id="WP_158027441.1">
    <property type="nucleotide sequence ID" value="NZ_BMHG01000001.1"/>
</dbReference>
<feature type="region of interest" description="Disordered" evidence="4">
    <location>
        <begin position="364"/>
        <end position="394"/>
    </location>
</feature>
<keyword evidence="7" id="KW-1185">Reference proteome</keyword>
<dbReference type="OrthoDB" id="3239744at2"/>
<dbReference type="EMBL" id="WBJY01000001">
    <property type="protein sequence ID" value="KAB1648887.1"/>
    <property type="molecule type" value="Genomic_DNA"/>
</dbReference>
<dbReference type="InterPro" id="IPR003439">
    <property type="entry name" value="ABC_transporter-like_ATP-bd"/>
</dbReference>
<dbReference type="InterPro" id="IPR017871">
    <property type="entry name" value="ABC_transporter-like_CS"/>
</dbReference>
<dbReference type="Pfam" id="PF00005">
    <property type="entry name" value="ABC_tran"/>
    <property type="match status" value="2"/>
</dbReference>
<sequence length="580" mass="61492">MHARALRAEGLSHAYRGRRILSDVSLTVPPGARVGLIGENGSGKSTLLRLLAGVEAPDAGVISRPDRTGLLWQEPPFDAGATIDDVLADALSSARAIEAALEEAAMQLADGGDEAARVYEAALDEAARADVWAAPARADATLAALGLGSLDRSRPVGALSGGQRSRLSLAWLLIRRPTALLLDEPTNHLDDGAVAFLRTTLSDWPGPVLFASHDRAFLDEAATSLLDLDPIPHEGDGAERREDAGSAATAATGAAAADSAVGDGPDAGGSAADGLDVASGRGATVFGGTFSDYLVERERRRERWRVRYRDEQAELARLEALAERAHGFGRTSASRAELRMARKFFADRNARVISQRVRSAERQADELARSAVGAPPEPLRFSPPRHERPLDGGPIIEVDGVEVRGRLRPVTLTLGPGDAVLVTGANGAGKSTLLHVLAGRLAPTAGHWRAVGGTRAGLLEQDVTFVHPERSASRVYRDVVGAERAESVPLDTFGLLSTGEAERQVGELSVGQRRRVALAIVLADPPELLLLDEPTNHLSLALATELESALASYPGAVVVASHDRWLRRRWHGTRLELAPV</sequence>
<gene>
    <name evidence="6" type="ORF">F8O04_00855</name>
</gene>
<comment type="caution">
    <text evidence="6">The sequence shown here is derived from an EMBL/GenBank/DDBJ whole genome shotgun (WGS) entry which is preliminary data.</text>
</comment>
<evidence type="ECO:0000259" key="5">
    <source>
        <dbReference type="PROSITE" id="PS50893"/>
    </source>
</evidence>
<keyword evidence="3 6" id="KW-0067">ATP-binding</keyword>
<proteinExistence type="predicted"/>
<evidence type="ECO:0000313" key="7">
    <source>
        <dbReference type="Proteomes" id="UP000431744"/>
    </source>
</evidence>
<feature type="domain" description="ABC transporter" evidence="5">
    <location>
        <begin position="6"/>
        <end position="255"/>
    </location>
</feature>
<feature type="region of interest" description="Disordered" evidence="4">
    <location>
        <begin position="228"/>
        <end position="268"/>
    </location>
</feature>
<dbReference type="PROSITE" id="PS50893">
    <property type="entry name" value="ABC_TRANSPORTER_2"/>
    <property type="match status" value="2"/>
</dbReference>
<dbReference type="Pfam" id="PF12848">
    <property type="entry name" value="ABC_tran_Xtn"/>
    <property type="match status" value="1"/>
</dbReference>
<dbReference type="GO" id="GO:0016887">
    <property type="term" value="F:ATP hydrolysis activity"/>
    <property type="evidence" value="ECO:0007669"/>
    <property type="project" value="InterPro"/>
</dbReference>
<keyword evidence="1" id="KW-0677">Repeat</keyword>
<dbReference type="InterPro" id="IPR050611">
    <property type="entry name" value="ABCF"/>
</dbReference>
<organism evidence="6 7">
    <name type="scientific">Pseudoclavibacter endophyticus</name>
    <dbReference type="NCBI Taxonomy" id="1778590"/>
    <lineage>
        <taxon>Bacteria</taxon>
        <taxon>Bacillati</taxon>
        <taxon>Actinomycetota</taxon>
        <taxon>Actinomycetes</taxon>
        <taxon>Micrococcales</taxon>
        <taxon>Microbacteriaceae</taxon>
        <taxon>Pseudoclavibacter</taxon>
    </lineage>
</organism>
<dbReference type="FunFam" id="3.40.50.300:FF:000011">
    <property type="entry name" value="Putative ABC transporter ATP-binding component"/>
    <property type="match status" value="1"/>
</dbReference>
<protein>
    <submittedName>
        <fullName evidence="6">ABC-F family ATP-binding cassette domain-containing protein</fullName>
    </submittedName>
</protein>
<reference evidence="6 7" key="1">
    <citation type="submission" date="2019-09" db="EMBL/GenBank/DDBJ databases">
        <title>Phylogeny of genus Pseudoclavibacter and closely related genus.</title>
        <authorList>
            <person name="Li Y."/>
        </authorList>
    </citation>
    <scope>NUCLEOTIDE SEQUENCE [LARGE SCALE GENOMIC DNA]</scope>
    <source>
        <strain evidence="6 7">EGI 60007</strain>
    </source>
</reference>
<dbReference type="PROSITE" id="PS00211">
    <property type="entry name" value="ABC_TRANSPORTER_1"/>
    <property type="match status" value="1"/>
</dbReference>
<dbReference type="Gene3D" id="3.40.50.300">
    <property type="entry name" value="P-loop containing nucleotide triphosphate hydrolases"/>
    <property type="match status" value="2"/>
</dbReference>
<dbReference type="PANTHER" id="PTHR19211:SF14">
    <property type="entry name" value="ATP-BINDING CASSETTE SUB-FAMILY F MEMBER 1"/>
    <property type="match status" value="1"/>
</dbReference>
<dbReference type="PANTHER" id="PTHR19211">
    <property type="entry name" value="ATP-BINDING TRANSPORT PROTEIN-RELATED"/>
    <property type="match status" value="1"/>
</dbReference>
<dbReference type="SMART" id="SM00382">
    <property type="entry name" value="AAA"/>
    <property type="match status" value="2"/>
</dbReference>
<name>A0A6H9WPE1_9MICO</name>
<dbReference type="Proteomes" id="UP000431744">
    <property type="component" value="Unassembled WGS sequence"/>
</dbReference>
<evidence type="ECO:0000256" key="3">
    <source>
        <dbReference type="ARBA" id="ARBA00022840"/>
    </source>
</evidence>
<feature type="compositionally biased region" description="Basic and acidic residues" evidence="4">
    <location>
        <begin position="230"/>
        <end position="244"/>
    </location>
</feature>
<keyword evidence="2" id="KW-0547">Nucleotide-binding</keyword>
<dbReference type="InterPro" id="IPR027417">
    <property type="entry name" value="P-loop_NTPase"/>
</dbReference>
<evidence type="ECO:0000313" key="6">
    <source>
        <dbReference type="EMBL" id="KAB1648887.1"/>
    </source>
</evidence>
<evidence type="ECO:0000256" key="1">
    <source>
        <dbReference type="ARBA" id="ARBA00022737"/>
    </source>
</evidence>